<protein>
    <recommendedName>
        <fullName evidence="3">Rha family transcriptional regulator</fullName>
    </recommendedName>
</protein>
<keyword evidence="2" id="KW-1185">Reference proteome</keyword>
<proteinExistence type="predicted"/>
<dbReference type="InterPro" id="IPR010982">
    <property type="entry name" value="Lambda_DNA-bd_dom_sf"/>
</dbReference>
<dbReference type="Proteomes" id="UP000414136">
    <property type="component" value="Unassembled WGS sequence"/>
</dbReference>
<reference evidence="1 2" key="1">
    <citation type="submission" date="2019-08" db="EMBL/GenBank/DDBJ databases">
        <authorList>
            <person name="Peeters C."/>
        </authorList>
    </citation>
    <scope>NUCLEOTIDE SEQUENCE [LARGE SCALE GENOMIC DNA]</scope>
    <source>
        <strain evidence="1 2">LMG 31118</strain>
    </source>
</reference>
<dbReference type="Gene3D" id="1.10.260.40">
    <property type="entry name" value="lambda repressor-like DNA-binding domains"/>
    <property type="match status" value="1"/>
</dbReference>
<accession>A0A5E5ADF2</accession>
<evidence type="ECO:0000313" key="1">
    <source>
        <dbReference type="EMBL" id="VVE71629.1"/>
    </source>
</evidence>
<gene>
    <name evidence="1" type="ORF">PCA31118_03928</name>
</gene>
<dbReference type="GO" id="GO:0003677">
    <property type="term" value="F:DNA binding"/>
    <property type="evidence" value="ECO:0007669"/>
    <property type="project" value="InterPro"/>
</dbReference>
<dbReference type="SUPFAM" id="SSF47413">
    <property type="entry name" value="lambda repressor-like DNA-binding domains"/>
    <property type="match status" value="1"/>
</dbReference>
<evidence type="ECO:0008006" key="3">
    <source>
        <dbReference type="Google" id="ProtNLM"/>
    </source>
</evidence>
<evidence type="ECO:0000313" key="2">
    <source>
        <dbReference type="Proteomes" id="UP000414136"/>
    </source>
</evidence>
<name>A0A5E5ADF2_9BURK</name>
<organism evidence="1 2">
    <name type="scientific">Pandoraea captiosa</name>
    <dbReference type="NCBI Taxonomy" id="2508302"/>
    <lineage>
        <taxon>Bacteria</taxon>
        <taxon>Pseudomonadati</taxon>
        <taxon>Pseudomonadota</taxon>
        <taxon>Betaproteobacteria</taxon>
        <taxon>Burkholderiales</taxon>
        <taxon>Burkholderiaceae</taxon>
        <taxon>Pandoraea</taxon>
    </lineage>
</organism>
<dbReference type="AlphaFoldDB" id="A0A5E5ADF2"/>
<sequence length="64" mass="6948">MTTKNFVKEAVQIAGGATRVAAQLKVSSRAVSTWQLQGFVPNYYRAEELAALANVPVSVLRRPS</sequence>
<dbReference type="EMBL" id="CABPSQ010000008">
    <property type="protein sequence ID" value="VVE71629.1"/>
    <property type="molecule type" value="Genomic_DNA"/>
</dbReference>